<reference evidence="2" key="3">
    <citation type="submission" date="2015-04" db="UniProtKB">
        <authorList>
            <consortium name="EnsemblPlants"/>
        </authorList>
    </citation>
    <scope>IDENTIFICATION</scope>
    <source>
        <strain evidence="2">cv. Jemalong A17</strain>
    </source>
</reference>
<dbReference type="HOGENOM" id="CLU_3017279_0_0_1"/>
<evidence type="ECO:0000313" key="1">
    <source>
        <dbReference type="EMBL" id="KEH31053.1"/>
    </source>
</evidence>
<dbReference type="Proteomes" id="UP000002051">
    <property type="component" value="Chromosome 4"/>
</dbReference>
<proteinExistence type="predicted"/>
<evidence type="ECO:0000313" key="3">
    <source>
        <dbReference type="Proteomes" id="UP000002051"/>
    </source>
</evidence>
<name>A0A072UPS5_MEDTR</name>
<reference evidence="1 3" key="2">
    <citation type="journal article" date="2014" name="BMC Genomics">
        <title>An improved genome release (version Mt4.0) for the model legume Medicago truncatula.</title>
        <authorList>
            <person name="Tang H."/>
            <person name="Krishnakumar V."/>
            <person name="Bidwell S."/>
            <person name="Rosen B."/>
            <person name="Chan A."/>
            <person name="Zhou S."/>
            <person name="Gentzbittel L."/>
            <person name="Childs K.L."/>
            <person name="Yandell M."/>
            <person name="Gundlach H."/>
            <person name="Mayer K.F."/>
            <person name="Schwartz D.C."/>
            <person name="Town C.D."/>
        </authorList>
    </citation>
    <scope>GENOME REANNOTATION</scope>
    <source>
        <strain evidence="1">A17</strain>
        <strain evidence="2 3">cv. Jemalong A17</strain>
    </source>
</reference>
<sequence>MVFHRWPFIDKGLVENFQGFYERSMRMEPRYNEVRMYNMRMTILYKNGENDHQPLD</sequence>
<dbReference type="EnsemblPlants" id="KEH31053">
    <property type="protein sequence ID" value="KEH31053"/>
    <property type="gene ID" value="MTR_4g088720"/>
</dbReference>
<accession>A0A072UPS5</accession>
<dbReference type="AlphaFoldDB" id="A0A072UPS5"/>
<dbReference type="PaxDb" id="3880-AES86747"/>
<reference evidence="1 3" key="1">
    <citation type="journal article" date="2011" name="Nature">
        <title>The Medicago genome provides insight into the evolution of rhizobial symbioses.</title>
        <authorList>
            <person name="Young N.D."/>
            <person name="Debelle F."/>
            <person name="Oldroyd G.E."/>
            <person name="Geurts R."/>
            <person name="Cannon S.B."/>
            <person name="Udvardi M.K."/>
            <person name="Benedito V.A."/>
            <person name="Mayer K.F."/>
            <person name="Gouzy J."/>
            <person name="Schoof H."/>
            <person name="Van de Peer Y."/>
            <person name="Proost S."/>
            <person name="Cook D.R."/>
            <person name="Meyers B.C."/>
            <person name="Spannagl M."/>
            <person name="Cheung F."/>
            <person name="De Mita S."/>
            <person name="Krishnakumar V."/>
            <person name="Gundlach H."/>
            <person name="Zhou S."/>
            <person name="Mudge J."/>
            <person name="Bharti A.K."/>
            <person name="Murray J.D."/>
            <person name="Naoumkina M.A."/>
            <person name="Rosen B."/>
            <person name="Silverstein K.A."/>
            <person name="Tang H."/>
            <person name="Rombauts S."/>
            <person name="Zhao P.X."/>
            <person name="Zhou P."/>
            <person name="Barbe V."/>
            <person name="Bardou P."/>
            <person name="Bechner M."/>
            <person name="Bellec A."/>
            <person name="Berger A."/>
            <person name="Berges H."/>
            <person name="Bidwell S."/>
            <person name="Bisseling T."/>
            <person name="Choisne N."/>
            <person name="Couloux A."/>
            <person name="Denny R."/>
            <person name="Deshpande S."/>
            <person name="Dai X."/>
            <person name="Doyle J.J."/>
            <person name="Dudez A.M."/>
            <person name="Farmer A.D."/>
            <person name="Fouteau S."/>
            <person name="Franken C."/>
            <person name="Gibelin C."/>
            <person name="Gish J."/>
            <person name="Goldstein S."/>
            <person name="Gonzalez A.J."/>
            <person name="Green P.J."/>
            <person name="Hallab A."/>
            <person name="Hartog M."/>
            <person name="Hua A."/>
            <person name="Humphray S.J."/>
            <person name="Jeong D.H."/>
            <person name="Jing Y."/>
            <person name="Jocker A."/>
            <person name="Kenton S.M."/>
            <person name="Kim D.J."/>
            <person name="Klee K."/>
            <person name="Lai H."/>
            <person name="Lang C."/>
            <person name="Lin S."/>
            <person name="Macmil S.L."/>
            <person name="Magdelenat G."/>
            <person name="Matthews L."/>
            <person name="McCorrison J."/>
            <person name="Monaghan E.L."/>
            <person name="Mun J.H."/>
            <person name="Najar F.Z."/>
            <person name="Nicholson C."/>
            <person name="Noirot C."/>
            <person name="O'Bleness M."/>
            <person name="Paule C.R."/>
            <person name="Poulain J."/>
            <person name="Prion F."/>
            <person name="Qin B."/>
            <person name="Qu C."/>
            <person name="Retzel E.F."/>
            <person name="Riddle C."/>
            <person name="Sallet E."/>
            <person name="Samain S."/>
            <person name="Samson N."/>
            <person name="Sanders I."/>
            <person name="Saurat O."/>
            <person name="Scarpelli C."/>
            <person name="Schiex T."/>
            <person name="Segurens B."/>
            <person name="Severin A.J."/>
            <person name="Sherrier D.J."/>
            <person name="Shi R."/>
            <person name="Sims S."/>
            <person name="Singer S.R."/>
            <person name="Sinharoy S."/>
            <person name="Sterck L."/>
            <person name="Viollet A."/>
            <person name="Wang B.B."/>
            <person name="Wang K."/>
            <person name="Wang M."/>
            <person name="Wang X."/>
            <person name="Warfsmann J."/>
            <person name="Weissenbach J."/>
            <person name="White D.D."/>
            <person name="White J.D."/>
            <person name="Wiley G.B."/>
            <person name="Wincker P."/>
            <person name="Xing Y."/>
            <person name="Yang L."/>
            <person name="Yao Z."/>
            <person name="Ying F."/>
            <person name="Zhai J."/>
            <person name="Zhou L."/>
            <person name="Zuber A."/>
            <person name="Denarie J."/>
            <person name="Dixon R.A."/>
            <person name="May G.D."/>
            <person name="Schwartz D.C."/>
            <person name="Rogers J."/>
            <person name="Quetier F."/>
            <person name="Town C.D."/>
            <person name="Roe B.A."/>
        </authorList>
    </citation>
    <scope>NUCLEOTIDE SEQUENCE [LARGE SCALE GENOMIC DNA]</scope>
    <source>
        <strain evidence="1">A17</strain>
        <strain evidence="2 3">cv. Jemalong A17</strain>
    </source>
</reference>
<organism evidence="1 3">
    <name type="scientific">Medicago truncatula</name>
    <name type="common">Barrel medic</name>
    <name type="synonym">Medicago tribuloides</name>
    <dbReference type="NCBI Taxonomy" id="3880"/>
    <lineage>
        <taxon>Eukaryota</taxon>
        <taxon>Viridiplantae</taxon>
        <taxon>Streptophyta</taxon>
        <taxon>Embryophyta</taxon>
        <taxon>Tracheophyta</taxon>
        <taxon>Spermatophyta</taxon>
        <taxon>Magnoliopsida</taxon>
        <taxon>eudicotyledons</taxon>
        <taxon>Gunneridae</taxon>
        <taxon>Pentapetalae</taxon>
        <taxon>rosids</taxon>
        <taxon>fabids</taxon>
        <taxon>Fabales</taxon>
        <taxon>Fabaceae</taxon>
        <taxon>Papilionoideae</taxon>
        <taxon>50 kb inversion clade</taxon>
        <taxon>NPAAA clade</taxon>
        <taxon>Hologalegina</taxon>
        <taxon>IRL clade</taxon>
        <taxon>Trifolieae</taxon>
        <taxon>Medicago</taxon>
    </lineage>
</organism>
<evidence type="ECO:0000313" key="2">
    <source>
        <dbReference type="EnsemblPlants" id="KEH31053"/>
    </source>
</evidence>
<keyword evidence="3" id="KW-1185">Reference proteome</keyword>
<protein>
    <submittedName>
        <fullName evidence="1 2">Uncharacterized protein</fullName>
    </submittedName>
</protein>
<dbReference type="EMBL" id="CM001220">
    <property type="protein sequence ID" value="KEH31053.1"/>
    <property type="molecule type" value="Genomic_DNA"/>
</dbReference>
<gene>
    <name evidence="1" type="ordered locus">MTR_4g088720</name>
</gene>